<dbReference type="EMBL" id="BMAV01000537">
    <property type="protein sequence ID" value="GFY37890.1"/>
    <property type="molecule type" value="Genomic_DNA"/>
</dbReference>
<dbReference type="InterPro" id="IPR041426">
    <property type="entry name" value="Mos1_HTH"/>
</dbReference>
<protein>
    <submittedName>
        <fullName evidence="2">Histone-lysine N-methyltransferase SETMAR</fullName>
    </submittedName>
</protein>
<evidence type="ECO:0000313" key="2">
    <source>
        <dbReference type="EMBL" id="GFY37890.1"/>
    </source>
</evidence>
<organism evidence="2 3">
    <name type="scientific">Trichonephila inaurata madagascariensis</name>
    <dbReference type="NCBI Taxonomy" id="2747483"/>
    <lineage>
        <taxon>Eukaryota</taxon>
        <taxon>Metazoa</taxon>
        <taxon>Ecdysozoa</taxon>
        <taxon>Arthropoda</taxon>
        <taxon>Chelicerata</taxon>
        <taxon>Arachnida</taxon>
        <taxon>Araneae</taxon>
        <taxon>Araneomorphae</taxon>
        <taxon>Entelegynae</taxon>
        <taxon>Araneoidea</taxon>
        <taxon>Nephilidae</taxon>
        <taxon>Trichonephila</taxon>
        <taxon>Trichonephila inaurata</taxon>
    </lineage>
</organism>
<evidence type="ECO:0000313" key="3">
    <source>
        <dbReference type="Proteomes" id="UP000886998"/>
    </source>
</evidence>
<dbReference type="PANTHER" id="PTHR46060:SF2">
    <property type="entry name" value="HISTONE-LYSINE N-METHYLTRANSFERASE SETMAR"/>
    <property type="match status" value="1"/>
</dbReference>
<name>A0A8X7BNJ5_9ARAC</name>
<dbReference type="GO" id="GO:0000793">
    <property type="term" value="C:condensed chromosome"/>
    <property type="evidence" value="ECO:0007669"/>
    <property type="project" value="TreeGrafter"/>
</dbReference>
<dbReference type="PANTHER" id="PTHR46060">
    <property type="entry name" value="MARINER MOS1 TRANSPOSASE-LIKE PROTEIN"/>
    <property type="match status" value="1"/>
</dbReference>
<comment type="caution">
    <text evidence="2">The sequence shown here is derived from an EMBL/GenBank/DDBJ whole genome shotgun (WGS) entry which is preliminary data.</text>
</comment>
<dbReference type="Gene3D" id="1.10.10.1450">
    <property type="match status" value="1"/>
</dbReference>
<dbReference type="InterPro" id="IPR052709">
    <property type="entry name" value="Transposase-MT_Hybrid"/>
</dbReference>
<dbReference type="GO" id="GO:0031297">
    <property type="term" value="P:replication fork processing"/>
    <property type="evidence" value="ECO:0007669"/>
    <property type="project" value="TreeGrafter"/>
</dbReference>
<dbReference type="Proteomes" id="UP000886998">
    <property type="component" value="Unassembled WGS sequence"/>
</dbReference>
<dbReference type="GO" id="GO:0035861">
    <property type="term" value="C:site of double-strand break"/>
    <property type="evidence" value="ECO:0007669"/>
    <property type="project" value="TreeGrafter"/>
</dbReference>
<keyword evidence="3" id="KW-1185">Reference proteome</keyword>
<feature type="domain" description="Mos1 transposase HTH" evidence="1">
    <location>
        <begin position="5"/>
        <end position="54"/>
    </location>
</feature>
<dbReference type="OrthoDB" id="616263at2759"/>
<sequence>MDVSKELVRSCFLYDFKLGLSASASSRRICQAFGDSSVTEHMARHWFQKFRSGDLSLSDKARTVRPQALDDETQQAAIEEDSSQTCGELSRQFNTSSEKVRLHLHSLGKMYRLSKWVPNTLLEVHKQQQAAACLSLLSCHIAHPYSIRC</sequence>
<reference evidence="2" key="1">
    <citation type="submission" date="2020-08" db="EMBL/GenBank/DDBJ databases">
        <title>Multicomponent nature underlies the extraordinary mechanical properties of spider dragline silk.</title>
        <authorList>
            <person name="Kono N."/>
            <person name="Nakamura H."/>
            <person name="Mori M."/>
            <person name="Yoshida Y."/>
            <person name="Ohtoshi R."/>
            <person name="Malay A.D."/>
            <person name="Moran D.A.P."/>
            <person name="Tomita M."/>
            <person name="Numata K."/>
            <person name="Arakawa K."/>
        </authorList>
    </citation>
    <scope>NUCLEOTIDE SEQUENCE</scope>
</reference>
<dbReference type="Pfam" id="PF17906">
    <property type="entry name" value="HTH_48"/>
    <property type="match status" value="1"/>
</dbReference>
<gene>
    <name evidence="2" type="primary">NCL1_24134</name>
    <name evidence="2" type="ORF">TNIN_69521</name>
</gene>
<dbReference type="GO" id="GO:0044774">
    <property type="term" value="P:mitotic DNA integrity checkpoint signaling"/>
    <property type="evidence" value="ECO:0007669"/>
    <property type="project" value="TreeGrafter"/>
</dbReference>
<dbReference type="GO" id="GO:0044547">
    <property type="term" value="F:DNA topoisomerase binding"/>
    <property type="evidence" value="ECO:0007669"/>
    <property type="project" value="TreeGrafter"/>
</dbReference>
<dbReference type="AlphaFoldDB" id="A0A8X7BNJ5"/>
<dbReference type="GO" id="GO:0042800">
    <property type="term" value="F:histone H3K4 methyltransferase activity"/>
    <property type="evidence" value="ECO:0007669"/>
    <property type="project" value="TreeGrafter"/>
</dbReference>
<dbReference type="GO" id="GO:0003690">
    <property type="term" value="F:double-stranded DNA binding"/>
    <property type="evidence" value="ECO:0007669"/>
    <property type="project" value="TreeGrafter"/>
</dbReference>
<dbReference type="GO" id="GO:0000014">
    <property type="term" value="F:single-stranded DNA endodeoxyribonuclease activity"/>
    <property type="evidence" value="ECO:0007669"/>
    <property type="project" value="TreeGrafter"/>
</dbReference>
<dbReference type="GO" id="GO:0003697">
    <property type="term" value="F:single-stranded DNA binding"/>
    <property type="evidence" value="ECO:0007669"/>
    <property type="project" value="TreeGrafter"/>
</dbReference>
<accession>A0A8X7BNJ5</accession>
<dbReference type="GO" id="GO:0006303">
    <property type="term" value="P:double-strand break repair via nonhomologous end joining"/>
    <property type="evidence" value="ECO:0007669"/>
    <property type="project" value="TreeGrafter"/>
</dbReference>
<dbReference type="GO" id="GO:0005634">
    <property type="term" value="C:nucleus"/>
    <property type="evidence" value="ECO:0007669"/>
    <property type="project" value="TreeGrafter"/>
</dbReference>
<evidence type="ECO:0000259" key="1">
    <source>
        <dbReference type="Pfam" id="PF17906"/>
    </source>
</evidence>
<dbReference type="GO" id="GO:0000729">
    <property type="term" value="P:DNA double-strand break processing"/>
    <property type="evidence" value="ECO:0007669"/>
    <property type="project" value="TreeGrafter"/>
</dbReference>
<proteinExistence type="predicted"/>
<dbReference type="GO" id="GO:0046975">
    <property type="term" value="F:histone H3K36 methyltransferase activity"/>
    <property type="evidence" value="ECO:0007669"/>
    <property type="project" value="TreeGrafter"/>
</dbReference>
<dbReference type="GO" id="GO:0015074">
    <property type="term" value="P:DNA integration"/>
    <property type="evidence" value="ECO:0007669"/>
    <property type="project" value="TreeGrafter"/>
</dbReference>